<evidence type="ECO:0000313" key="2">
    <source>
        <dbReference type="EMBL" id="TFI57309.1"/>
    </source>
</evidence>
<evidence type="ECO:0008006" key="4">
    <source>
        <dbReference type="Google" id="ProtNLM"/>
    </source>
</evidence>
<keyword evidence="3" id="KW-1185">Reference proteome</keyword>
<keyword evidence="1" id="KW-0732">Signal</keyword>
<gene>
    <name evidence="2" type="ORF">E2493_15700</name>
</gene>
<reference evidence="2 3" key="1">
    <citation type="submission" date="2019-03" db="EMBL/GenBank/DDBJ databases">
        <title>Genome sequence of Sphingomonas sp. 17J27-24.</title>
        <authorList>
            <person name="Kim M."/>
            <person name="Maeng S."/>
            <person name="Sathiyaraj S."/>
        </authorList>
    </citation>
    <scope>NUCLEOTIDE SEQUENCE [LARGE SCALE GENOMIC DNA]</scope>
    <source>
        <strain evidence="2 3">17J27-24</strain>
    </source>
</reference>
<evidence type="ECO:0000256" key="1">
    <source>
        <dbReference type="SAM" id="SignalP"/>
    </source>
</evidence>
<accession>A0A4Y8ZR58</accession>
<name>A0A4Y8ZR58_9SPHN</name>
<dbReference type="OrthoDB" id="4736977at2"/>
<feature type="signal peptide" evidence="1">
    <location>
        <begin position="1"/>
        <end position="23"/>
    </location>
</feature>
<evidence type="ECO:0000313" key="3">
    <source>
        <dbReference type="Proteomes" id="UP000298213"/>
    </source>
</evidence>
<protein>
    <recommendedName>
        <fullName evidence="4">Surface antigen domain-containing protein</fullName>
    </recommendedName>
</protein>
<organism evidence="2 3">
    <name type="scientific">Sphingomonas parva</name>
    <dbReference type="NCBI Taxonomy" id="2555898"/>
    <lineage>
        <taxon>Bacteria</taxon>
        <taxon>Pseudomonadati</taxon>
        <taxon>Pseudomonadota</taxon>
        <taxon>Alphaproteobacteria</taxon>
        <taxon>Sphingomonadales</taxon>
        <taxon>Sphingomonadaceae</taxon>
        <taxon>Sphingomonas</taxon>
    </lineage>
</organism>
<comment type="caution">
    <text evidence="2">The sequence shown here is derived from an EMBL/GenBank/DDBJ whole genome shotgun (WGS) entry which is preliminary data.</text>
</comment>
<dbReference type="RefSeq" id="WP_135088483.1">
    <property type="nucleotide sequence ID" value="NZ_SPDV01000033.1"/>
</dbReference>
<dbReference type="AlphaFoldDB" id="A0A4Y8ZR58"/>
<dbReference type="EMBL" id="SPDV01000033">
    <property type="protein sequence ID" value="TFI57309.1"/>
    <property type="molecule type" value="Genomic_DNA"/>
</dbReference>
<proteinExistence type="predicted"/>
<sequence>MRRALAQLIAASAILALSSPSAAAPDGKNRKITVENLSGQVVRELYASPVTAKTWEEDLLGQKTLASGTSINANIDNGTSECRYDLKAVRADGREYTHRDVNVCAASKWMLREESETIQ</sequence>
<feature type="chain" id="PRO_5021242394" description="Surface antigen domain-containing protein" evidence="1">
    <location>
        <begin position="24"/>
        <end position="119"/>
    </location>
</feature>
<dbReference type="Proteomes" id="UP000298213">
    <property type="component" value="Unassembled WGS sequence"/>
</dbReference>